<evidence type="ECO:0000256" key="1">
    <source>
        <dbReference type="ARBA" id="ARBA00022729"/>
    </source>
</evidence>
<dbReference type="EMBL" id="VJVZ01000001">
    <property type="protein sequence ID" value="TRW27170.1"/>
    <property type="molecule type" value="Genomic_DNA"/>
</dbReference>
<dbReference type="NCBIfam" id="TIGR04183">
    <property type="entry name" value="Por_Secre_tail"/>
    <property type="match status" value="1"/>
</dbReference>
<evidence type="ECO:0000313" key="5">
    <source>
        <dbReference type="Proteomes" id="UP000320643"/>
    </source>
</evidence>
<reference evidence="4 5" key="1">
    <citation type="submission" date="2019-07" db="EMBL/GenBank/DDBJ databases">
        <title>Flavobacterium sp. nov., isolated from glacier ice.</title>
        <authorList>
            <person name="Liu Q."/>
            <person name="Xin Y.-H."/>
        </authorList>
    </citation>
    <scope>NUCLEOTIDE SEQUENCE [LARGE SCALE GENOMIC DNA]</scope>
    <source>
        <strain evidence="4 5">ZT4R6</strain>
    </source>
</reference>
<dbReference type="AlphaFoldDB" id="A0A552V9N1"/>
<sequence length="290" mass="32084">MKKLFLFMATAFLSIPVSAQLLNPDFEYWASSPENPQTTNYALGWTCTNGMPLWVAPPFYFPAPTDAQSGNFAIKLSVFHHNDKAMAITGAPINSRPQALNGYYKYSLNQVMDVSNETLVEDFATVNVSLWKDNITIGSGTLTLSGTDSYTLFTCPITYSNNEIPDSIRVSLDCSILTISWEDWSASHVSVNEDGISSIFTVDNLQLMNTLSNKAFNASNVTVYPNPASEKIFISNFEGSAALYDTFGKLVLEQTYTPDGMDIATLQNGIYIVRLTNETDTSTIKFIKRN</sequence>
<protein>
    <submittedName>
        <fullName evidence="4">T9SS type A sorting domain-containing protein</fullName>
    </submittedName>
</protein>
<keyword evidence="5" id="KW-1185">Reference proteome</keyword>
<dbReference type="InterPro" id="IPR038653">
    <property type="entry name" value="Put_CMD_sf"/>
</dbReference>
<dbReference type="Pfam" id="PF18962">
    <property type="entry name" value="Por_Secre_tail"/>
    <property type="match status" value="1"/>
</dbReference>
<organism evidence="4 5">
    <name type="scientific">Flavobacterium zepuense</name>
    <dbReference type="NCBI Taxonomy" id="2593302"/>
    <lineage>
        <taxon>Bacteria</taxon>
        <taxon>Pseudomonadati</taxon>
        <taxon>Bacteroidota</taxon>
        <taxon>Flavobacteriia</taxon>
        <taxon>Flavobacteriales</taxon>
        <taxon>Flavobacteriaceae</taxon>
        <taxon>Flavobacterium</taxon>
    </lineage>
</organism>
<keyword evidence="1 2" id="KW-0732">Signal</keyword>
<dbReference type="Gene3D" id="2.60.120.890">
    <property type="entry name" value="BT2081, beta-jelly-roll domain"/>
    <property type="match status" value="1"/>
</dbReference>
<name>A0A552V9N1_9FLAO</name>
<dbReference type="RefSeq" id="WP_143371396.1">
    <property type="nucleotide sequence ID" value="NZ_VJVZ01000001.1"/>
</dbReference>
<feature type="chain" id="PRO_5021879696" evidence="2">
    <location>
        <begin position="20"/>
        <end position="290"/>
    </location>
</feature>
<gene>
    <name evidence="4" type="ORF">FMM05_00550</name>
</gene>
<dbReference type="Proteomes" id="UP000320643">
    <property type="component" value="Unassembled WGS sequence"/>
</dbReference>
<feature type="signal peptide" evidence="2">
    <location>
        <begin position="1"/>
        <end position="19"/>
    </location>
</feature>
<evidence type="ECO:0000256" key="2">
    <source>
        <dbReference type="SAM" id="SignalP"/>
    </source>
</evidence>
<comment type="caution">
    <text evidence="4">The sequence shown here is derived from an EMBL/GenBank/DDBJ whole genome shotgun (WGS) entry which is preliminary data.</text>
</comment>
<evidence type="ECO:0000259" key="3">
    <source>
        <dbReference type="Pfam" id="PF18962"/>
    </source>
</evidence>
<dbReference type="InterPro" id="IPR026444">
    <property type="entry name" value="Secre_tail"/>
</dbReference>
<feature type="domain" description="Secretion system C-terminal sorting" evidence="3">
    <location>
        <begin position="223"/>
        <end position="287"/>
    </location>
</feature>
<evidence type="ECO:0000313" key="4">
    <source>
        <dbReference type="EMBL" id="TRW27170.1"/>
    </source>
</evidence>
<proteinExistence type="predicted"/>
<dbReference type="OrthoDB" id="9813840at2"/>
<accession>A0A552V9N1</accession>